<dbReference type="UniPathway" id="UPA00148">
    <property type="reaction ID" value="UER00231"/>
</dbReference>
<evidence type="ECO:0000313" key="20">
    <source>
        <dbReference type="Proteomes" id="UP000528151"/>
    </source>
</evidence>
<evidence type="ECO:0000256" key="3">
    <source>
        <dbReference type="ARBA" id="ARBA00022741"/>
    </source>
</evidence>
<dbReference type="InterPro" id="IPR004484">
    <property type="entry name" value="CbiA/CobB_synth"/>
</dbReference>
<reference evidence="17 18" key="2">
    <citation type="submission" date="2018-06" db="EMBL/GenBank/DDBJ databases">
        <authorList>
            <consortium name="GenomeTrakr: Next Generation Sequencing Network for Food Pathogen Tracability"/>
        </authorList>
    </citation>
    <scope>NUCLEOTIDE SEQUENCE [LARGE SCALE GENOMIC DNA]</scope>
    <source>
        <strain evidence="11 18">CFSAN008042</strain>
        <strain evidence="12 20">CFSAN063727</strain>
        <strain evidence="10 17">FDA00007096</strain>
        <strain evidence="13 19">LS1344</strain>
    </source>
</reference>
<dbReference type="NCBIfam" id="NF002204">
    <property type="entry name" value="PRK01077.1"/>
    <property type="match status" value="1"/>
</dbReference>
<dbReference type="SUPFAM" id="SSF52540">
    <property type="entry name" value="P-loop containing nucleoside triphosphate hydrolases"/>
    <property type="match status" value="1"/>
</dbReference>
<evidence type="ECO:0000313" key="11">
    <source>
        <dbReference type="EMBL" id="EAC7480862.1"/>
    </source>
</evidence>
<dbReference type="CDD" id="cd05388">
    <property type="entry name" value="CobB_N"/>
    <property type="match status" value="1"/>
</dbReference>
<reference evidence="15 16" key="1">
    <citation type="journal article" date="2018" name="BMC Genomics">
        <title>Genes significantly associated with lineage II food isolates of Listeria monocytogenes.</title>
        <authorList>
            <person name="Pirone-Davies C."/>
            <person name="Chen Y."/>
            <person name="Pightling A."/>
            <person name="Ryan G."/>
            <person name="Wang Y."/>
            <person name="Yao K."/>
            <person name="Hoffmann M."/>
            <person name="Allard M.W."/>
        </authorList>
    </citation>
    <scope>NUCLEOTIDE SEQUENCE [LARGE SCALE GENOMIC DNA]</scope>
    <source>
        <strain evidence="15 16">PNUSAL000550</strain>
    </source>
</reference>
<evidence type="ECO:0000256" key="5">
    <source>
        <dbReference type="ARBA" id="ARBA00022842"/>
    </source>
</evidence>
<dbReference type="HAMAP" id="MF_00027">
    <property type="entry name" value="CobB_CbiA"/>
    <property type="match status" value="1"/>
</dbReference>
<dbReference type="PANTHER" id="PTHR43873">
    <property type="entry name" value="COBYRINATE A,C-DIAMIDE SYNTHASE"/>
    <property type="match status" value="1"/>
</dbReference>
<evidence type="ECO:0000259" key="9">
    <source>
        <dbReference type="Pfam" id="PF07685"/>
    </source>
</evidence>
<evidence type="ECO:0000256" key="7">
    <source>
        <dbReference type="HAMAP-Rule" id="MF_00027"/>
    </source>
</evidence>
<dbReference type="EMBL" id="AABBZO010000015">
    <property type="protein sequence ID" value="EAG4463036.1"/>
    <property type="molecule type" value="Genomic_DNA"/>
</dbReference>
<dbReference type="EMBL" id="QXLS01000001">
    <property type="protein sequence ID" value="RKA10535.1"/>
    <property type="molecule type" value="Genomic_DNA"/>
</dbReference>
<dbReference type="PANTHER" id="PTHR43873:SF1">
    <property type="entry name" value="COBYRINATE A,C-DIAMIDE SYNTHASE"/>
    <property type="match status" value="1"/>
</dbReference>
<dbReference type="InterPro" id="IPR011698">
    <property type="entry name" value="GATase_3"/>
</dbReference>
<keyword evidence="5 7" id="KW-0460">Magnesium</keyword>
<feature type="domain" description="CobB/CobQ-like glutamine amidotransferase" evidence="9">
    <location>
        <begin position="248"/>
        <end position="438"/>
    </location>
</feature>
<dbReference type="Proteomes" id="UP000365297">
    <property type="component" value="Unassembled WGS sequence"/>
</dbReference>
<evidence type="ECO:0000313" key="21">
    <source>
        <dbReference type="Proteomes" id="UP000544530"/>
    </source>
</evidence>
<evidence type="ECO:0000256" key="2">
    <source>
        <dbReference type="ARBA" id="ARBA00022598"/>
    </source>
</evidence>
<evidence type="ECO:0000256" key="4">
    <source>
        <dbReference type="ARBA" id="ARBA00022840"/>
    </source>
</evidence>
<dbReference type="KEGG" id="lmv:Y193_09785"/>
<dbReference type="SMR" id="A0A0B8RDC2"/>
<dbReference type="EMBL" id="AABGUK010000001">
    <property type="protein sequence ID" value="EAH4240486.1"/>
    <property type="molecule type" value="Genomic_DNA"/>
</dbReference>
<dbReference type="Proteomes" id="UP000544530">
    <property type="component" value="Unassembled WGS sequence"/>
</dbReference>
<evidence type="ECO:0000259" key="8">
    <source>
        <dbReference type="Pfam" id="PF01656"/>
    </source>
</evidence>
<dbReference type="SUPFAM" id="SSF52317">
    <property type="entry name" value="Class I glutamine amidotransferase-like"/>
    <property type="match status" value="1"/>
</dbReference>
<name>A0A0B8RDC2_LISMN</name>
<proteinExistence type="inferred from homology"/>
<feature type="domain" description="CobQ/CobB/MinD/ParA nucleotide binding" evidence="8">
    <location>
        <begin position="4"/>
        <end position="191"/>
    </location>
</feature>
<organism evidence="10 17">
    <name type="scientific">Listeria monocytogenes</name>
    <dbReference type="NCBI Taxonomy" id="1639"/>
    <lineage>
        <taxon>Bacteria</taxon>
        <taxon>Bacillati</taxon>
        <taxon>Bacillota</taxon>
        <taxon>Bacilli</taxon>
        <taxon>Bacillales</taxon>
        <taxon>Listeriaceae</taxon>
        <taxon>Listeria</taxon>
    </lineage>
</organism>
<dbReference type="EC" id="6.3.5.11" evidence="7"/>
<dbReference type="Pfam" id="PF07685">
    <property type="entry name" value="GATase_3"/>
    <property type="match status" value="1"/>
</dbReference>
<comment type="similarity">
    <text evidence="7">Belongs to the CobB/CbiA family.</text>
</comment>
<evidence type="ECO:0000313" key="16">
    <source>
        <dbReference type="Proteomes" id="UP000272537"/>
    </source>
</evidence>
<dbReference type="CDD" id="cd03130">
    <property type="entry name" value="GATase1_CobB"/>
    <property type="match status" value="1"/>
</dbReference>
<evidence type="ECO:0000313" key="15">
    <source>
        <dbReference type="EMBL" id="RKA10535.1"/>
    </source>
</evidence>
<accession>A0A0B8RDC2</accession>
<keyword evidence="7" id="KW-0169">Cobalamin biosynthesis</keyword>
<dbReference type="Proteomes" id="UP000528151">
    <property type="component" value="Unassembled WGS sequence"/>
</dbReference>
<feature type="active site" description="Nucleophile" evidence="7">
    <location>
        <position position="330"/>
    </location>
</feature>
<evidence type="ECO:0000313" key="18">
    <source>
        <dbReference type="Proteomes" id="UP000368512"/>
    </source>
</evidence>
<keyword evidence="4 7" id="KW-0067">ATP-binding</keyword>
<feature type="site" description="Increases nucleophilicity of active site Cys" evidence="7">
    <location>
        <position position="433"/>
    </location>
</feature>
<evidence type="ECO:0000313" key="12">
    <source>
        <dbReference type="EMBL" id="EAG4463036.1"/>
    </source>
</evidence>
<dbReference type="EMBL" id="JACAVN010000003">
    <property type="protein sequence ID" value="NYA01317.1"/>
    <property type="molecule type" value="Genomic_DNA"/>
</dbReference>
<keyword evidence="2 7" id="KW-0436">Ligase</keyword>
<dbReference type="Gene3D" id="3.40.50.300">
    <property type="entry name" value="P-loop containing nucleotide triphosphate hydrolases"/>
    <property type="match status" value="2"/>
</dbReference>
<keyword evidence="6 7" id="KW-0315">Glutamine amidotransferase</keyword>
<dbReference type="Gene3D" id="3.40.50.880">
    <property type="match status" value="1"/>
</dbReference>
<evidence type="ECO:0000313" key="17">
    <source>
        <dbReference type="Proteomes" id="UP000365297"/>
    </source>
</evidence>
<dbReference type="GO" id="GO:0042242">
    <property type="term" value="F:cobyrinic acid a,c-diamide synthase activity"/>
    <property type="evidence" value="ECO:0007669"/>
    <property type="project" value="UniProtKB-UniRule"/>
</dbReference>
<comment type="function">
    <text evidence="7">Catalyzes the ATP-dependent amidation of the two carboxylate groups at positions a and c of cobyrinate, using either L-glutamine or ammonia as the nitrogen source.</text>
</comment>
<comment type="caution">
    <text evidence="10">The sequence shown here is derived from an EMBL/GenBank/DDBJ whole genome shotgun (WGS) entry which is preliminary data.</text>
</comment>
<dbReference type="EMBL" id="AAAIXK010000001">
    <property type="protein sequence ID" value="EAC5548865.1"/>
    <property type="molecule type" value="Genomic_DNA"/>
</dbReference>
<dbReference type="GO" id="GO:0009236">
    <property type="term" value="P:cobalamin biosynthetic process"/>
    <property type="evidence" value="ECO:0007669"/>
    <property type="project" value="UniProtKB-UniRule"/>
</dbReference>
<evidence type="ECO:0000313" key="13">
    <source>
        <dbReference type="EMBL" id="EAH4240486.1"/>
    </source>
</evidence>
<keyword evidence="3 7" id="KW-0547">Nucleotide-binding</keyword>
<gene>
    <name evidence="15" type="primary">cbia</name>
    <name evidence="7" type="synonym">cbiA</name>
    <name evidence="10" type="ORF">ARY78_00290</name>
    <name evidence="12" type="ORF">CA369_12115</name>
    <name evidence="11" type="ORF">DQ70_09240</name>
    <name evidence="15" type="ORF">DYZ80_00062</name>
    <name evidence="13" type="ORF">E5F58_00560</name>
    <name evidence="14" type="ORF">HZJ64_05690</name>
</gene>
<protein>
    <recommendedName>
        <fullName evidence="7">Cobyrinate a,c-diamide synthase</fullName>
        <ecNumber evidence="7">6.3.5.11</ecNumber>
    </recommendedName>
    <alternativeName>
        <fullName evidence="7">Cobyrinic acid a,c-diamide synthetase</fullName>
    </alternativeName>
</protein>
<dbReference type="PROSITE" id="PS51274">
    <property type="entry name" value="GATASE_COBBQ"/>
    <property type="match status" value="1"/>
</dbReference>
<dbReference type="RefSeq" id="WP_003724725.1">
    <property type="nucleotide sequence ID" value="NC_021825.2"/>
</dbReference>
<dbReference type="NCBIfam" id="TIGR00379">
    <property type="entry name" value="cobB"/>
    <property type="match status" value="1"/>
</dbReference>
<comment type="domain">
    <text evidence="7">Comprises of two domains. The C-terminal domain contains the binding site for glutamine and catalyzes the hydrolysis of this substrate to glutamate and ammonia. The N-terminal domain is anticipated to bind ATP and cobyrinate and catalyzes the ultimate synthesis of the diamide product. The ammonia produced via the glutaminase domain is probably translocated to the adjacent domain via a molecular tunnel, where it reacts with an activated intermediate.</text>
</comment>
<comment type="pathway">
    <text evidence="7">Cofactor biosynthesis; adenosylcobalamin biosynthesis; cob(II)yrinate a,c-diamide from sirohydrochlorin (anaerobic route): step 10/10.</text>
</comment>
<dbReference type="InterPro" id="IPR027417">
    <property type="entry name" value="P-loop_NTPase"/>
</dbReference>
<dbReference type="GO" id="GO:0005524">
    <property type="term" value="F:ATP binding"/>
    <property type="evidence" value="ECO:0007669"/>
    <property type="project" value="UniProtKB-UniRule"/>
</dbReference>
<evidence type="ECO:0000313" key="19">
    <source>
        <dbReference type="Proteomes" id="UP000527632"/>
    </source>
</evidence>
<evidence type="ECO:0000256" key="1">
    <source>
        <dbReference type="ARBA" id="ARBA00001946"/>
    </source>
</evidence>
<evidence type="ECO:0000313" key="10">
    <source>
        <dbReference type="EMBL" id="EAC5548865.1"/>
    </source>
</evidence>
<comment type="cofactor">
    <cofactor evidence="1 7">
        <name>Mg(2+)</name>
        <dbReference type="ChEBI" id="CHEBI:18420"/>
    </cofactor>
</comment>
<dbReference type="KEGG" id="lmok:CQ02_06115"/>
<dbReference type="Proteomes" id="UP000368512">
    <property type="component" value="Unassembled WGS sequence"/>
</dbReference>
<comment type="catalytic activity">
    <reaction evidence="7">
        <text>cob(II)yrinate + 2 L-glutamine + 2 ATP + 2 H2O = cob(II)yrinate a,c diamide + 2 L-glutamate + 2 ADP + 2 phosphate + 2 H(+)</text>
        <dbReference type="Rhea" id="RHEA:26289"/>
        <dbReference type="ChEBI" id="CHEBI:15377"/>
        <dbReference type="ChEBI" id="CHEBI:15378"/>
        <dbReference type="ChEBI" id="CHEBI:29985"/>
        <dbReference type="ChEBI" id="CHEBI:30616"/>
        <dbReference type="ChEBI" id="CHEBI:43474"/>
        <dbReference type="ChEBI" id="CHEBI:58359"/>
        <dbReference type="ChEBI" id="CHEBI:58537"/>
        <dbReference type="ChEBI" id="CHEBI:58894"/>
        <dbReference type="ChEBI" id="CHEBI:456216"/>
        <dbReference type="EC" id="6.3.5.11"/>
    </reaction>
</comment>
<dbReference type="AlphaFoldDB" id="A0A0B8RDC2"/>
<dbReference type="Pfam" id="PF01656">
    <property type="entry name" value="CbiA"/>
    <property type="match status" value="1"/>
</dbReference>
<sequence>MNKILIAAASSGTGKTTITLGIMHALKKRGLRVQPFKVGPDYIDTNYHQAITGVASINLDSFLIDDDAMLATLFQKHGESADISVIEGVMGLFDGLGIDRDNSSTSFIAKCTKTPVILVVDGKAISTSAAAIVDGFNRFDPELTIAGVIINRVASENHFSLIKGAIERYTDVPVLGYLPKNAAVALPERHLGLVPKEEMTELETKWELLGDLIAEHVDLDRLLAISKTGAKLTVHPPEIQVPDFSGVRVAYALDAAFHFYYQDNLDFIRSTGATLIPFSPLEEREVPDADFIYIGGGFPEVFAEQLAKNKSMRESILAAHEQGKPIYAECGGLMYLGSSLEMEAESYEMVGVFDGVSKMTTRLRKFGYCIAEPLEDTLLGKKGTAIRGHEFHHSVFETTEPTRMKLTKKRDGKIVKEWHGGYQKGNTFASYLHIHFYQNLLIITHMFGAIER</sequence>
<dbReference type="InterPro" id="IPR029062">
    <property type="entry name" value="Class_I_gatase-like"/>
</dbReference>
<evidence type="ECO:0000313" key="14">
    <source>
        <dbReference type="EMBL" id="NYA01317.1"/>
    </source>
</evidence>
<dbReference type="EMBL" id="AAAJWF010000005">
    <property type="protein sequence ID" value="EAC7480862.1"/>
    <property type="molecule type" value="Genomic_DNA"/>
</dbReference>
<dbReference type="Proteomes" id="UP000272537">
    <property type="component" value="Unassembled WGS sequence"/>
</dbReference>
<evidence type="ECO:0000256" key="6">
    <source>
        <dbReference type="ARBA" id="ARBA00022962"/>
    </source>
</evidence>
<reference evidence="14 21" key="3">
    <citation type="submission" date="2020-06" db="EMBL/GenBank/DDBJ databases">
        <title>Two Listeria outbreaks in Switzerland in 2018 and 2020.</title>
        <authorList>
            <person name="Stevens M.J.A."/>
            <person name="Bloemberg G."/>
            <person name="Nusch-Inderbinnen M."/>
            <person name="Stephan R."/>
        </authorList>
    </citation>
    <scope>NUCLEOTIDE SEQUENCE [LARGE SCALE GENOMIC DNA]</scope>
    <source>
        <strain evidence="14 21">N18-0707</strain>
    </source>
</reference>
<comment type="miscellaneous">
    <text evidence="7">The a and c carboxylates of cobyrinate are activated for nucleophilic attack via formation of a phosphorylated intermediate by ATP. CbiA catalyzes first the amidation of the c-carboxylate, and then that of the a-carboxylate.</text>
</comment>
<dbReference type="Proteomes" id="UP000527632">
    <property type="component" value="Unassembled WGS sequence"/>
</dbReference>
<dbReference type="InterPro" id="IPR002586">
    <property type="entry name" value="CobQ/CobB/MinD/ParA_Nub-bd_dom"/>
</dbReference>